<dbReference type="EMBL" id="VMQU01000035">
    <property type="protein sequence ID" value="TVS90197.1"/>
    <property type="molecule type" value="Genomic_DNA"/>
</dbReference>
<dbReference type="InterPro" id="IPR006756">
    <property type="entry name" value="Phenol_hydroxylase"/>
</dbReference>
<comment type="caution">
    <text evidence="1">The sequence shown here is derived from an EMBL/GenBank/DDBJ whole genome shotgun (WGS) entry which is preliminary data.</text>
</comment>
<dbReference type="InterPro" id="IPR043010">
    <property type="entry name" value="Phenol_hydroxylase_sf"/>
</dbReference>
<reference evidence="1 2" key="1">
    <citation type="submission" date="2019-07" db="EMBL/GenBank/DDBJ databases">
        <title>New Mycobacterium species.</title>
        <authorList>
            <person name="Tortoli E."/>
            <person name="Ghielmetti G."/>
            <person name="Friedel U."/>
            <person name="Trovato A."/>
        </authorList>
    </citation>
    <scope>NUCLEOTIDE SEQUENCE [LARGE SCALE GENOMIC DNA]</scope>
    <source>
        <strain evidence="1 2">16-83</strain>
    </source>
</reference>
<keyword evidence="2" id="KW-1185">Reference proteome</keyword>
<organism evidence="1 2">
    <name type="scientific">Mycobacterium helveticum</name>
    <dbReference type="NCBI Taxonomy" id="2592811"/>
    <lineage>
        <taxon>Bacteria</taxon>
        <taxon>Bacillati</taxon>
        <taxon>Actinomycetota</taxon>
        <taxon>Actinomycetes</taxon>
        <taxon>Mycobacteriales</taxon>
        <taxon>Mycobacteriaceae</taxon>
        <taxon>Mycobacterium</taxon>
    </lineage>
</organism>
<evidence type="ECO:0000313" key="2">
    <source>
        <dbReference type="Proteomes" id="UP000320513"/>
    </source>
</evidence>
<accession>A0A557XVY7</accession>
<dbReference type="OrthoDB" id="9806186at2"/>
<dbReference type="Gene3D" id="3.10.20.560">
    <property type="entry name" value="Phenol hydroxylase"/>
    <property type="match status" value="1"/>
</dbReference>
<protein>
    <submittedName>
        <fullName evidence="1">Phenol hydroxylase</fullName>
    </submittedName>
</protein>
<gene>
    <name evidence="1" type="ORF">FPZ47_10500</name>
</gene>
<sequence>MAVKALYDYSYPSRSRQELYGDDQLVNVWWQNNPTFCAAACFRAPKALPWKDFIEQFVEPWAASDPDFRPGSYADWAVDGKPLDPHDASSLAELGVGHKSVLSFRAPTRL</sequence>
<dbReference type="Proteomes" id="UP000320513">
    <property type="component" value="Unassembled WGS sequence"/>
</dbReference>
<dbReference type="RefSeq" id="WP_144950952.1">
    <property type="nucleotide sequence ID" value="NZ_VMQU01000035.1"/>
</dbReference>
<evidence type="ECO:0000313" key="1">
    <source>
        <dbReference type="EMBL" id="TVS90197.1"/>
    </source>
</evidence>
<dbReference type="Pfam" id="PF04663">
    <property type="entry name" value="Phenol_monoox"/>
    <property type="match status" value="1"/>
</dbReference>
<proteinExistence type="predicted"/>
<dbReference type="AlphaFoldDB" id="A0A557XVY7"/>
<name>A0A557XVY7_9MYCO</name>
<dbReference type="GO" id="GO:0018662">
    <property type="term" value="F:phenol 2-monooxygenase activity"/>
    <property type="evidence" value="ECO:0007669"/>
    <property type="project" value="InterPro"/>
</dbReference>